<name>A0ACC2J940_9PEZI</name>
<keyword evidence="2" id="KW-1185">Reference proteome</keyword>
<gene>
    <name evidence="1" type="ORF">O1611_g9495</name>
</gene>
<accession>A0ACC2J940</accession>
<sequence length="237" mass="25367">MSRSATMALELKPQITLVHSQGASQLVEPQARPRLSKLQLELSAISKRVLGEDYTSPVSVQIASPLRSASAAVAPCLSTVNEEDEDEDDKLSSIYGSSTATRSIYTKATPTGPPSPSSYAVFAALNPYDFDVENLADRLEELVLESSAAEEDRQATPTPAKQEPLQEADTTEPATPDAHVPVAAEKRPGRSALQRQLDAFRTTTQRQSGEGIALFGKKVTWAKPLFSILGPTGTATT</sequence>
<evidence type="ECO:0000313" key="2">
    <source>
        <dbReference type="Proteomes" id="UP001153332"/>
    </source>
</evidence>
<dbReference type="EMBL" id="JAPUUL010003261">
    <property type="protein sequence ID" value="KAJ8123863.1"/>
    <property type="molecule type" value="Genomic_DNA"/>
</dbReference>
<reference evidence="1" key="1">
    <citation type="submission" date="2022-12" db="EMBL/GenBank/DDBJ databases">
        <title>Genome Sequence of Lasiodiplodia mahajangana.</title>
        <authorList>
            <person name="Buettner E."/>
        </authorList>
    </citation>
    <scope>NUCLEOTIDE SEQUENCE</scope>
    <source>
        <strain evidence="1">VT137</strain>
    </source>
</reference>
<comment type="caution">
    <text evidence="1">The sequence shown here is derived from an EMBL/GenBank/DDBJ whole genome shotgun (WGS) entry which is preliminary data.</text>
</comment>
<organism evidence="1 2">
    <name type="scientific">Lasiodiplodia mahajangana</name>
    <dbReference type="NCBI Taxonomy" id="1108764"/>
    <lineage>
        <taxon>Eukaryota</taxon>
        <taxon>Fungi</taxon>
        <taxon>Dikarya</taxon>
        <taxon>Ascomycota</taxon>
        <taxon>Pezizomycotina</taxon>
        <taxon>Dothideomycetes</taxon>
        <taxon>Dothideomycetes incertae sedis</taxon>
        <taxon>Botryosphaeriales</taxon>
        <taxon>Botryosphaeriaceae</taxon>
        <taxon>Lasiodiplodia</taxon>
    </lineage>
</organism>
<protein>
    <submittedName>
        <fullName evidence="1">Uncharacterized protein</fullName>
    </submittedName>
</protein>
<dbReference type="Proteomes" id="UP001153332">
    <property type="component" value="Unassembled WGS sequence"/>
</dbReference>
<evidence type="ECO:0000313" key="1">
    <source>
        <dbReference type="EMBL" id="KAJ8123863.1"/>
    </source>
</evidence>
<proteinExistence type="predicted"/>